<dbReference type="SUPFAM" id="SSF58014">
    <property type="entry name" value="Coiled-coil domain of nucleotide exchange factor GrpE"/>
    <property type="match status" value="1"/>
</dbReference>
<evidence type="ECO:0000256" key="1">
    <source>
        <dbReference type="ARBA" id="ARBA00009054"/>
    </source>
</evidence>
<dbReference type="HAMAP" id="MF_01151">
    <property type="entry name" value="GrpE"/>
    <property type="match status" value="1"/>
</dbReference>
<evidence type="ECO:0000256" key="6">
    <source>
        <dbReference type="SAM" id="MobiDB-lite"/>
    </source>
</evidence>
<evidence type="ECO:0000256" key="2">
    <source>
        <dbReference type="ARBA" id="ARBA00023186"/>
    </source>
</evidence>
<dbReference type="GO" id="GO:0051087">
    <property type="term" value="F:protein-folding chaperone binding"/>
    <property type="evidence" value="ECO:0007669"/>
    <property type="project" value="InterPro"/>
</dbReference>
<evidence type="ECO:0000256" key="5">
    <source>
        <dbReference type="SAM" id="Coils"/>
    </source>
</evidence>
<feature type="coiled-coil region" evidence="5">
    <location>
        <begin position="97"/>
        <end position="131"/>
    </location>
</feature>
<dbReference type="GO" id="GO:0006457">
    <property type="term" value="P:protein folding"/>
    <property type="evidence" value="ECO:0007669"/>
    <property type="project" value="InterPro"/>
</dbReference>
<dbReference type="PROSITE" id="PS01071">
    <property type="entry name" value="GRPE"/>
    <property type="match status" value="1"/>
</dbReference>
<sequence length="259" mass="28701">YIMSLCRFSIGARSCLLATRRSSSALARGRVTAIRDGKPLGTWINRFTNRYSRANTNSSKEDKKDESVSNEGTTDNGNGKENDLEPPIDIDALKKTLLDKDELLAKKDAELNELEDKYKRALAETENTRHRMLKQVQDAKLFGIQDFTKDIISIADVLEKAIESVPSTQIEGKEANQSIVSLYNGLKMMETNLLKVFSKHGLSKIEPGDGEKFDPNLHEALFQIPGDKVGTIGAVSKVGYVLNGRTIRPAMVGVVKEKD</sequence>
<comment type="subcellular location">
    <subcellularLocation>
        <location evidence="3">Mitochondrion matrix</location>
    </subcellularLocation>
</comment>
<dbReference type="PRINTS" id="PR00773">
    <property type="entry name" value="GRPEPROTEIN"/>
</dbReference>
<comment type="similarity">
    <text evidence="1 4">Belongs to the GrpE family.</text>
</comment>
<dbReference type="Gene3D" id="2.30.22.10">
    <property type="entry name" value="Head domain of nucleotide exchange factor GrpE"/>
    <property type="match status" value="1"/>
</dbReference>
<dbReference type="InterPro" id="IPR013805">
    <property type="entry name" value="GrpE_CC"/>
</dbReference>
<dbReference type="CDD" id="cd00446">
    <property type="entry name" value="GrpE"/>
    <property type="match status" value="1"/>
</dbReference>
<dbReference type="eggNOG" id="KOG3003">
    <property type="taxonomic scope" value="Eukaryota"/>
</dbReference>
<dbReference type="PANTHER" id="PTHR21237">
    <property type="entry name" value="GRPE PROTEIN"/>
    <property type="match status" value="1"/>
</dbReference>
<dbReference type="GO" id="GO:0030150">
    <property type="term" value="P:protein import into mitochondrial matrix"/>
    <property type="evidence" value="ECO:0007669"/>
    <property type="project" value="TreeGrafter"/>
</dbReference>
<dbReference type="GO" id="GO:0001405">
    <property type="term" value="C:PAM complex, Tim23 associated import motor"/>
    <property type="evidence" value="ECO:0007669"/>
    <property type="project" value="TreeGrafter"/>
</dbReference>
<dbReference type="EnsemblMetazoa" id="Aqu2.1.37246_001">
    <property type="protein sequence ID" value="Aqu2.1.37246_001"/>
    <property type="gene ID" value="Aqu2.1.37246"/>
</dbReference>
<evidence type="ECO:0000313" key="7">
    <source>
        <dbReference type="EnsemblMetazoa" id="Aqu2.1.37246_001"/>
    </source>
</evidence>
<dbReference type="STRING" id="400682.A0A1X7VB46"/>
<reference evidence="7" key="1">
    <citation type="submission" date="2017-05" db="UniProtKB">
        <authorList>
            <consortium name="EnsemblMetazoa"/>
        </authorList>
    </citation>
    <scope>IDENTIFICATION</scope>
</reference>
<comment type="function">
    <text evidence="3">Essential component of the PAM complex, a complex required for the translocation of transit peptide-containing proteins from the inner membrane into the mitochondrial matrix in an ATP-dependent manner.</text>
</comment>
<dbReference type="GO" id="GO:0000774">
    <property type="term" value="F:adenyl-nucleotide exchange factor activity"/>
    <property type="evidence" value="ECO:0007669"/>
    <property type="project" value="InterPro"/>
</dbReference>
<keyword evidence="5" id="KW-0175">Coiled coil</keyword>
<keyword evidence="3" id="KW-0496">Mitochondrion</keyword>
<evidence type="ECO:0000256" key="3">
    <source>
        <dbReference type="RuleBase" id="RU000640"/>
    </source>
</evidence>
<accession>A0A1X7VB46</accession>
<feature type="region of interest" description="Disordered" evidence="6">
    <location>
        <begin position="54"/>
        <end position="86"/>
    </location>
</feature>
<dbReference type="GO" id="GO:0051082">
    <property type="term" value="F:unfolded protein binding"/>
    <property type="evidence" value="ECO:0007669"/>
    <property type="project" value="TreeGrafter"/>
</dbReference>
<dbReference type="InParanoid" id="A0A1X7VB46"/>
<proteinExistence type="inferred from homology"/>
<dbReference type="Pfam" id="PF01025">
    <property type="entry name" value="GrpE"/>
    <property type="match status" value="1"/>
</dbReference>
<dbReference type="SUPFAM" id="SSF51064">
    <property type="entry name" value="Head domain of nucleotide exchange factor GrpE"/>
    <property type="match status" value="1"/>
</dbReference>
<organism evidence="7">
    <name type="scientific">Amphimedon queenslandica</name>
    <name type="common">Sponge</name>
    <dbReference type="NCBI Taxonomy" id="400682"/>
    <lineage>
        <taxon>Eukaryota</taxon>
        <taxon>Metazoa</taxon>
        <taxon>Porifera</taxon>
        <taxon>Demospongiae</taxon>
        <taxon>Heteroscleromorpha</taxon>
        <taxon>Haplosclerida</taxon>
        <taxon>Niphatidae</taxon>
        <taxon>Amphimedon</taxon>
    </lineage>
</organism>
<dbReference type="AlphaFoldDB" id="A0A1X7VB46"/>
<dbReference type="InterPro" id="IPR000740">
    <property type="entry name" value="GrpE"/>
</dbReference>
<protein>
    <recommendedName>
        <fullName evidence="3">GrpE protein homolog</fullName>
    </recommendedName>
</protein>
<dbReference type="Gene3D" id="3.90.20.20">
    <property type="match status" value="1"/>
</dbReference>
<dbReference type="InterPro" id="IPR009012">
    <property type="entry name" value="GrpE_head"/>
</dbReference>
<name>A0A1X7VB46_AMPQE</name>
<dbReference type="PANTHER" id="PTHR21237:SF23">
    <property type="entry name" value="GRPE PROTEIN HOMOLOG, MITOCHONDRIAL"/>
    <property type="match status" value="1"/>
</dbReference>
<dbReference type="OrthoDB" id="201635at2759"/>
<dbReference type="GO" id="GO:0042803">
    <property type="term" value="F:protein homodimerization activity"/>
    <property type="evidence" value="ECO:0007669"/>
    <property type="project" value="InterPro"/>
</dbReference>
<evidence type="ECO:0000256" key="4">
    <source>
        <dbReference type="RuleBase" id="RU004478"/>
    </source>
</evidence>
<keyword evidence="2 3" id="KW-0143">Chaperone</keyword>